<dbReference type="Proteomes" id="UP000188268">
    <property type="component" value="Unassembled WGS sequence"/>
</dbReference>
<dbReference type="OrthoDB" id="996621at2759"/>
<evidence type="ECO:0000259" key="9">
    <source>
        <dbReference type="Pfam" id="PF13359"/>
    </source>
</evidence>
<evidence type="ECO:0000256" key="7">
    <source>
        <dbReference type="ARBA" id="ARBA00023242"/>
    </source>
</evidence>
<dbReference type="InterPro" id="IPR058353">
    <property type="entry name" value="DUF8040"/>
</dbReference>
<keyword evidence="12" id="KW-1185">Reference proteome</keyword>
<evidence type="ECO:0000256" key="2">
    <source>
        <dbReference type="ARBA" id="ARBA00004123"/>
    </source>
</evidence>
<comment type="caution">
    <text evidence="11">The sequence shown here is derived from an EMBL/GenBank/DDBJ whole genome shotgun (WGS) entry which is preliminary data.</text>
</comment>
<evidence type="ECO:0000256" key="3">
    <source>
        <dbReference type="ARBA" id="ARBA00006958"/>
    </source>
</evidence>
<dbReference type="GO" id="GO:0016787">
    <property type="term" value="F:hydrolase activity"/>
    <property type="evidence" value="ECO:0007669"/>
    <property type="project" value="UniProtKB-KW"/>
</dbReference>
<dbReference type="Pfam" id="PF26138">
    <property type="entry name" value="DUF8040"/>
    <property type="match status" value="1"/>
</dbReference>
<dbReference type="GO" id="GO:0004518">
    <property type="term" value="F:nuclease activity"/>
    <property type="evidence" value="ECO:0007669"/>
    <property type="project" value="UniProtKB-KW"/>
</dbReference>
<proteinExistence type="inferred from homology"/>
<evidence type="ECO:0000313" key="11">
    <source>
        <dbReference type="EMBL" id="OMO52153.1"/>
    </source>
</evidence>
<dbReference type="PANTHER" id="PTHR22930">
    <property type="match status" value="1"/>
</dbReference>
<keyword evidence="5" id="KW-0479">Metal-binding</keyword>
<accession>A0A1R3G257</accession>
<comment type="similarity">
    <text evidence="3">Belongs to the HARBI1 family.</text>
</comment>
<dbReference type="EMBL" id="AWWV01015566">
    <property type="protein sequence ID" value="OMO52153.1"/>
    <property type="molecule type" value="Genomic_DNA"/>
</dbReference>
<comment type="cofactor">
    <cofactor evidence="1">
        <name>a divalent metal cation</name>
        <dbReference type="ChEBI" id="CHEBI:60240"/>
    </cofactor>
</comment>
<evidence type="ECO:0000256" key="8">
    <source>
        <dbReference type="SAM" id="MobiDB-lite"/>
    </source>
</evidence>
<dbReference type="InterPro" id="IPR027806">
    <property type="entry name" value="HARBI1_dom"/>
</dbReference>
<dbReference type="GO" id="GO:0005634">
    <property type="term" value="C:nucleus"/>
    <property type="evidence" value="ECO:0007669"/>
    <property type="project" value="UniProtKB-SubCell"/>
</dbReference>
<feature type="region of interest" description="Disordered" evidence="8">
    <location>
        <begin position="52"/>
        <end position="72"/>
    </location>
</feature>
<keyword evidence="6" id="KW-0378">Hydrolase</keyword>
<comment type="subcellular location">
    <subcellularLocation>
        <location evidence="2">Nucleus</location>
    </subcellularLocation>
</comment>
<dbReference type="GO" id="GO:0046872">
    <property type="term" value="F:metal ion binding"/>
    <property type="evidence" value="ECO:0007669"/>
    <property type="project" value="UniProtKB-KW"/>
</dbReference>
<dbReference type="InterPro" id="IPR045249">
    <property type="entry name" value="HARBI1-like"/>
</dbReference>
<organism evidence="11 12">
    <name type="scientific">Corchorus capsularis</name>
    <name type="common">Jute</name>
    <dbReference type="NCBI Taxonomy" id="210143"/>
    <lineage>
        <taxon>Eukaryota</taxon>
        <taxon>Viridiplantae</taxon>
        <taxon>Streptophyta</taxon>
        <taxon>Embryophyta</taxon>
        <taxon>Tracheophyta</taxon>
        <taxon>Spermatophyta</taxon>
        <taxon>Magnoliopsida</taxon>
        <taxon>eudicotyledons</taxon>
        <taxon>Gunneridae</taxon>
        <taxon>Pentapetalae</taxon>
        <taxon>rosids</taxon>
        <taxon>malvids</taxon>
        <taxon>Malvales</taxon>
        <taxon>Malvaceae</taxon>
        <taxon>Grewioideae</taxon>
        <taxon>Apeibeae</taxon>
        <taxon>Corchorus</taxon>
    </lineage>
</organism>
<feature type="domain" description="DUF8040" evidence="10">
    <location>
        <begin position="280"/>
        <end position="373"/>
    </location>
</feature>
<evidence type="ECO:0000256" key="5">
    <source>
        <dbReference type="ARBA" id="ARBA00022723"/>
    </source>
</evidence>
<keyword evidence="4" id="KW-0540">Nuclease</keyword>
<protein>
    <submittedName>
        <fullName evidence="11">Harbinger transposase-derived nuclease</fullName>
    </submittedName>
</protein>
<evidence type="ECO:0000256" key="1">
    <source>
        <dbReference type="ARBA" id="ARBA00001968"/>
    </source>
</evidence>
<reference evidence="11 12" key="1">
    <citation type="submission" date="2013-09" db="EMBL/GenBank/DDBJ databases">
        <title>Corchorus capsularis genome sequencing.</title>
        <authorList>
            <person name="Alam M."/>
            <person name="Haque M.S."/>
            <person name="Islam M.S."/>
            <person name="Emdad E.M."/>
            <person name="Islam M.M."/>
            <person name="Ahmed B."/>
            <person name="Halim A."/>
            <person name="Hossen Q.M.M."/>
            <person name="Hossain M.Z."/>
            <person name="Ahmed R."/>
            <person name="Khan M.M."/>
            <person name="Islam R."/>
            <person name="Rashid M.M."/>
            <person name="Khan S.A."/>
            <person name="Rahman M.S."/>
            <person name="Alam M."/>
        </authorList>
    </citation>
    <scope>NUCLEOTIDE SEQUENCE [LARGE SCALE GENOMIC DNA]</scope>
    <source>
        <strain evidence="12">cv. CVL-1</strain>
        <tissue evidence="11">Whole seedling</tissue>
    </source>
</reference>
<evidence type="ECO:0000313" key="12">
    <source>
        <dbReference type="Proteomes" id="UP000188268"/>
    </source>
</evidence>
<evidence type="ECO:0000259" key="10">
    <source>
        <dbReference type="Pfam" id="PF26138"/>
    </source>
</evidence>
<evidence type="ECO:0000256" key="4">
    <source>
        <dbReference type="ARBA" id="ARBA00022722"/>
    </source>
</evidence>
<keyword evidence="7" id="KW-0539">Nucleus</keyword>
<feature type="domain" description="DDE Tnp4" evidence="9">
    <location>
        <begin position="413"/>
        <end position="575"/>
    </location>
</feature>
<dbReference type="Gramene" id="OMO52153">
    <property type="protein sequence ID" value="OMO52153"/>
    <property type="gene ID" value="CCACVL1_29335"/>
</dbReference>
<dbReference type="Pfam" id="PF13359">
    <property type="entry name" value="DDE_Tnp_4"/>
    <property type="match status" value="1"/>
</dbReference>
<dbReference type="PANTHER" id="PTHR22930:SF221">
    <property type="entry name" value="NUCLEASE HARBI1"/>
    <property type="match status" value="1"/>
</dbReference>
<name>A0A1R3G257_COCAP</name>
<evidence type="ECO:0000256" key="6">
    <source>
        <dbReference type="ARBA" id="ARBA00022801"/>
    </source>
</evidence>
<sequence>MHQRIGGRQQYMLESPEFKVFKKRGIDPELNDMLWVMFGDTVATRKYAWTPSSGAVPGGASAENATPSECYRDSNENVSQEAAQEIDVESPEIGQKVMEVGQDNGKKKIPPKKTIGKRMTSQIDKLCDSMSSPRKAISTIVFPPPRYGVEEAMGALRAMEDEVPSMSYLYYFALELFHHQIKREIFLNLRHGERKWWLEKEYEKHQVNSRIYDMDVFYNLYDNLVRNEGQVELNEEDQQRFAIIVAQVEQDNYYHEMEDNALNCVQVHYDTYISRQPCMNSENTGEKWVREILQGHDDRCMIAFWMSKNIFGRLLHDLKTTYGLKDSRHVSAMEKKAKSLSILAHGKTTRPTRERYQRSGETVSRHFGDMLNIYARMAMDIIKPIEGQFDKVPDHIQNDSRYWPHFKDCIGAIDGTHIRATISPSEQIPYTGRKGITTQNIMAACDFNMCFIFAWPGWEGTTHDSRIFMQALRRQDVNFPRPPAGKYYLVDSGYPQINGFLGPYKGERYHISDFRRGRHPSGKEEIFNHAHSSLRSVIERTFGVWKKKWKILENIPRYSFEKQVLIVIATMVLHNYIRRNAGSNDGDFIEFENMPDVPTSQRRFDQGESNSQGDKKIKLLRESIAISLMNSRHRRSVE</sequence>
<gene>
    <name evidence="11" type="ORF">CCACVL1_29335</name>
</gene>
<dbReference type="AlphaFoldDB" id="A0A1R3G257"/>